<dbReference type="EMBL" id="LR031877">
    <property type="protein sequence ID" value="VDD46389.1"/>
    <property type="molecule type" value="Genomic_DNA"/>
</dbReference>
<proteinExistence type="predicted"/>
<evidence type="ECO:0000313" key="1">
    <source>
        <dbReference type="EMBL" id="VDD46389.1"/>
    </source>
</evidence>
<gene>
    <name evidence="1" type="ORF">BOLC5T33936H</name>
</gene>
<dbReference type="AlphaFoldDB" id="A0A3P6FVQ2"/>
<name>A0A3P6FVQ2_BRAOL</name>
<accession>A0A3P6FVQ2</accession>
<protein>
    <submittedName>
        <fullName evidence="1">Uncharacterized protein</fullName>
    </submittedName>
</protein>
<reference evidence="1" key="1">
    <citation type="submission" date="2018-11" db="EMBL/GenBank/DDBJ databases">
        <authorList>
            <consortium name="Genoscope - CEA"/>
            <person name="William W."/>
        </authorList>
    </citation>
    <scope>NUCLEOTIDE SEQUENCE</scope>
</reference>
<organism evidence="1">
    <name type="scientific">Brassica oleracea</name>
    <name type="common">Wild cabbage</name>
    <dbReference type="NCBI Taxonomy" id="3712"/>
    <lineage>
        <taxon>Eukaryota</taxon>
        <taxon>Viridiplantae</taxon>
        <taxon>Streptophyta</taxon>
        <taxon>Embryophyta</taxon>
        <taxon>Tracheophyta</taxon>
        <taxon>Spermatophyta</taxon>
        <taxon>Magnoliopsida</taxon>
        <taxon>eudicotyledons</taxon>
        <taxon>Gunneridae</taxon>
        <taxon>Pentapetalae</taxon>
        <taxon>rosids</taxon>
        <taxon>malvids</taxon>
        <taxon>Brassicales</taxon>
        <taxon>Brassicaceae</taxon>
        <taxon>Brassiceae</taxon>
        <taxon>Brassica</taxon>
    </lineage>
</organism>
<sequence length="74" mass="8602">MSHLNIDMKKNSMRKNRKLVINIASTKKDLLSSRFEANHQDLGSSIKDDKKRFVLNMMKRLIMVPMIVLGLETE</sequence>